<protein>
    <submittedName>
        <fullName evidence="2">Ubiquitin-like small archaeal modifier protein (SAMP)</fullName>
    </submittedName>
</protein>
<evidence type="ECO:0000313" key="2">
    <source>
        <dbReference type="EMBL" id="SEI57982.1"/>
    </source>
</evidence>
<dbReference type="InterPro" id="IPR012675">
    <property type="entry name" value="Beta-grasp_dom_sf"/>
</dbReference>
<dbReference type="AlphaFoldDB" id="A0A1H6S3G5"/>
<dbReference type="PANTHER" id="PTHR38031:SF1">
    <property type="entry name" value="SULFUR CARRIER PROTEIN CYSO"/>
    <property type="match status" value="1"/>
</dbReference>
<dbReference type="InterPro" id="IPR052045">
    <property type="entry name" value="Sulfur_Carrier/Prot_Modifier"/>
</dbReference>
<dbReference type="STRING" id="1073996.SAMN05444271_10335"/>
<dbReference type="Proteomes" id="UP000198888">
    <property type="component" value="Unassembled WGS sequence"/>
</dbReference>
<gene>
    <name evidence="2" type="ORF">SAMN05444271_10335</name>
</gene>
<dbReference type="KEGG" id="hae:halTADL_2514"/>
<dbReference type="InterPro" id="IPR016155">
    <property type="entry name" value="Mopterin_synth/thiamin_S_b"/>
</dbReference>
<feature type="compositionally biased region" description="Polar residues" evidence="1">
    <location>
        <begin position="71"/>
        <end position="81"/>
    </location>
</feature>
<dbReference type="RefSeq" id="WP_089671031.1">
    <property type="nucleotide sequence ID" value="NZ_CP024845.1"/>
</dbReference>
<dbReference type="InterPro" id="IPR003749">
    <property type="entry name" value="ThiS/MoaD-like"/>
</dbReference>
<dbReference type="InterPro" id="IPR010038">
    <property type="entry name" value="MoaD_arc-typ"/>
</dbReference>
<organism evidence="2 3">
    <name type="scientific">Halohasta litchfieldiae</name>
    <dbReference type="NCBI Taxonomy" id="1073996"/>
    <lineage>
        <taxon>Archaea</taxon>
        <taxon>Methanobacteriati</taxon>
        <taxon>Methanobacteriota</taxon>
        <taxon>Stenosarchaea group</taxon>
        <taxon>Halobacteria</taxon>
        <taxon>Halobacteriales</taxon>
        <taxon>Haloferacaceae</taxon>
        <taxon>Halohasta</taxon>
    </lineage>
</organism>
<evidence type="ECO:0000256" key="1">
    <source>
        <dbReference type="SAM" id="MobiDB-lite"/>
    </source>
</evidence>
<dbReference type="NCBIfam" id="TIGR01687">
    <property type="entry name" value="moaD_arch"/>
    <property type="match status" value="1"/>
</dbReference>
<name>A0A1H6S3G5_9EURY</name>
<dbReference type="Pfam" id="PF02597">
    <property type="entry name" value="ThiS"/>
    <property type="match status" value="1"/>
</dbReference>
<dbReference type="SUPFAM" id="SSF54285">
    <property type="entry name" value="MoaD/ThiS"/>
    <property type="match status" value="1"/>
</dbReference>
<dbReference type="PANTHER" id="PTHR38031">
    <property type="entry name" value="SULFUR CARRIER PROTEIN SLR0821-RELATED"/>
    <property type="match status" value="1"/>
</dbReference>
<accession>A0A2H4Q4E7</accession>
<reference evidence="2 3" key="1">
    <citation type="submission" date="2016-10" db="EMBL/GenBank/DDBJ databases">
        <authorList>
            <person name="de Groot N.N."/>
        </authorList>
    </citation>
    <scope>NUCLEOTIDE SEQUENCE [LARGE SCALE GENOMIC DNA]</scope>
    <source>
        <strain evidence="2 3">DSM 22187</strain>
    </source>
</reference>
<dbReference type="OrthoDB" id="98357at2157"/>
<dbReference type="Gene3D" id="3.10.20.30">
    <property type="match status" value="1"/>
</dbReference>
<dbReference type="NCBIfam" id="NF041918">
    <property type="entry name" value="SAMP1"/>
    <property type="match status" value="1"/>
</dbReference>
<feature type="region of interest" description="Disordered" evidence="1">
    <location>
        <begin position="71"/>
        <end position="92"/>
    </location>
</feature>
<sequence length="92" mass="9867">MHWKLFADLAEITGQGEVDVTVGSDEPTIADALGALIERYPELEPRIYTDDGEIESHLNLLLNGENVSGDSRLSTPVSSNDELALFPPVSGG</sequence>
<evidence type="ECO:0000313" key="3">
    <source>
        <dbReference type="Proteomes" id="UP000198888"/>
    </source>
</evidence>
<proteinExistence type="predicted"/>
<accession>A0A1H6S3G5</accession>
<keyword evidence="3" id="KW-1185">Reference proteome</keyword>
<dbReference type="CDD" id="cd17505">
    <property type="entry name" value="Ubl_SAMP1_like"/>
    <property type="match status" value="1"/>
</dbReference>
<dbReference type="EMBL" id="FNYR01000003">
    <property type="protein sequence ID" value="SEI57982.1"/>
    <property type="molecule type" value="Genomic_DNA"/>
</dbReference>
<dbReference type="GeneID" id="35003286"/>
<dbReference type="InterPro" id="IPR054834">
    <property type="entry name" value="SAMP1_3"/>
</dbReference>